<evidence type="ECO:0000313" key="2">
    <source>
        <dbReference type="EMBL" id="GEL90857.1"/>
    </source>
</evidence>
<dbReference type="Proteomes" id="UP000321830">
    <property type="component" value="Unassembled WGS sequence"/>
</dbReference>
<evidence type="ECO:0000256" key="1">
    <source>
        <dbReference type="SAM" id="MobiDB-lite"/>
    </source>
</evidence>
<reference evidence="2 3" key="1">
    <citation type="submission" date="2019-07" db="EMBL/GenBank/DDBJ databases">
        <title>Whole genome shotgun sequence of Enterococcus villorum NBRC 100699.</title>
        <authorList>
            <person name="Hosoyama A."/>
            <person name="Uohara A."/>
            <person name="Ohji S."/>
            <person name="Ichikawa N."/>
        </authorList>
    </citation>
    <scope>NUCLEOTIDE SEQUENCE [LARGE SCALE GENOMIC DNA]</scope>
    <source>
        <strain evidence="2 3">NBRC 100699</strain>
    </source>
</reference>
<name>A0A511IYL3_9ENTE</name>
<comment type="caution">
    <text evidence="2">The sequence shown here is derived from an EMBL/GenBank/DDBJ whole genome shotgun (WGS) entry which is preliminary data.</text>
</comment>
<accession>A0A511IYL3</accession>
<protein>
    <submittedName>
        <fullName evidence="2">Uncharacterized protein</fullName>
    </submittedName>
</protein>
<gene>
    <name evidence="2" type="ORF">EVI01_01940</name>
</gene>
<organism evidence="2 3">
    <name type="scientific">Enterococcus villorum</name>
    <dbReference type="NCBI Taxonomy" id="112904"/>
    <lineage>
        <taxon>Bacteria</taxon>
        <taxon>Bacillati</taxon>
        <taxon>Bacillota</taxon>
        <taxon>Bacilli</taxon>
        <taxon>Lactobacillales</taxon>
        <taxon>Enterococcaceae</taxon>
        <taxon>Enterococcus</taxon>
    </lineage>
</organism>
<sequence length="58" mass="6636">MKKQWNEMYSKETGEVKIKIKDITDRAVEKAMSSSQITSSKDKGKLKQQTQSDSGREN</sequence>
<feature type="region of interest" description="Disordered" evidence="1">
    <location>
        <begin position="31"/>
        <end position="58"/>
    </location>
</feature>
<dbReference type="EMBL" id="BJWF01000001">
    <property type="protein sequence ID" value="GEL90857.1"/>
    <property type="molecule type" value="Genomic_DNA"/>
</dbReference>
<evidence type="ECO:0000313" key="3">
    <source>
        <dbReference type="Proteomes" id="UP000321830"/>
    </source>
</evidence>
<feature type="compositionally biased region" description="Polar residues" evidence="1">
    <location>
        <begin position="47"/>
        <end position="58"/>
    </location>
</feature>
<dbReference type="RefSeq" id="WP_010751100.1">
    <property type="nucleotide sequence ID" value="NZ_BJWF01000001.1"/>
</dbReference>
<proteinExistence type="predicted"/>
<dbReference type="AlphaFoldDB" id="A0A511IYL3"/>